<keyword evidence="2" id="KW-1185">Reference proteome</keyword>
<sequence length="188" mass="21604">MEHALPPLAVPETPDRILRFWRAAGYEYWFAKDENFDSVFRDHFLGAHLAAARRELDHWMDTADGCLALLILLDQFPRNALRGCGHMYATDPLARFVARHTLEHGFDKAHDHDMRSFCYLPFEHSENMADQDLSVALFTALGEPFLPYAIEHRKIIEAFGRFPHRNEQLGRITTSEEQAFLDNGGFSG</sequence>
<accession>A0A7X5ZIS8</accession>
<dbReference type="Gene3D" id="1.25.40.10">
    <property type="entry name" value="Tetratricopeptide repeat domain"/>
    <property type="match status" value="1"/>
</dbReference>
<dbReference type="SUPFAM" id="SSF48452">
    <property type="entry name" value="TPR-like"/>
    <property type="match status" value="1"/>
</dbReference>
<reference evidence="1 2" key="1">
    <citation type="submission" date="2020-03" db="EMBL/GenBank/DDBJ databases">
        <authorList>
            <person name="Lai Q."/>
        </authorList>
    </citation>
    <scope>NUCLEOTIDE SEQUENCE [LARGE SCALE GENOMIC DNA]</scope>
    <source>
        <strain evidence="1 2">CCUG 25036</strain>
    </source>
</reference>
<evidence type="ECO:0000313" key="1">
    <source>
        <dbReference type="EMBL" id="NII07071.1"/>
    </source>
</evidence>
<dbReference type="AlphaFoldDB" id="A0A7X5ZIS8"/>
<dbReference type="RefSeq" id="WP_166948642.1">
    <property type="nucleotide sequence ID" value="NZ_JAARLZ010000006.1"/>
</dbReference>
<evidence type="ECO:0000313" key="2">
    <source>
        <dbReference type="Proteomes" id="UP000490980"/>
    </source>
</evidence>
<dbReference type="Gene3D" id="1.20.58.320">
    <property type="entry name" value="TPR-like"/>
    <property type="match status" value="1"/>
</dbReference>
<proteinExistence type="predicted"/>
<dbReference type="InterPro" id="IPR011990">
    <property type="entry name" value="TPR-like_helical_dom_sf"/>
</dbReference>
<dbReference type="Proteomes" id="UP000490980">
    <property type="component" value="Unassembled WGS sequence"/>
</dbReference>
<protein>
    <submittedName>
        <fullName evidence="1">DUF924 family protein</fullName>
    </submittedName>
</protein>
<dbReference type="EMBL" id="JAARLZ010000006">
    <property type="protein sequence ID" value="NII07071.1"/>
    <property type="molecule type" value="Genomic_DNA"/>
</dbReference>
<dbReference type="InterPro" id="IPR010323">
    <property type="entry name" value="DUF924"/>
</dbReference>
<organism evidence="1 2">
    <name type="scientific">Luteibacter anthropi</name>
    <dbReference type="NCBI Taxonomy" id="564369"/>
    <lineage>
        <taxon>Bacteria</taxon>
        <taxon>Pseudomonadati</taxon>
        <taxon>Pseudomonadota</taxon>
        <taxon>Gammaproteobacteria</taxon>
        <taxon>Lysobacterales</taxon>
        <taxon>Rhodanobacteraceae</taxon>
        <taxon>Luteibacter</taxon>
    </lineage>
</organism>
<dbReference type="Pfam" id="PF06041">
    <property type="entry name" value="DUF924"/>
    <property type="match status" value="1"/>
</dbReference>
<comment type="caution">
    <text evidence="1">The sequence shown here is derived from an EMBL/GenBank/DDBJ whole genome shotgun (WGS) entry which is preliminary data.</text>
</comment>
<name>A0A7X5ZIS8_9GAMM</name>
<gene>
    <name evidence="1" type="ORF">HBF25_11795</name>
</gene>